<keyword evidence="12" id="KW-1015">Disulfide bond</keyword>
<comment type="catalytic activity">
    <reaction evidence="15">
        <text>2 superoxide + 2 H(+) = H2O2 + O2</text>
        <dbReference type="Rhea" id="RHEA:20696"/>
        <dbReference type="ChEBI" id="CHEBI:15378"/>
        <dbReference type="ChEBI" id="CHEBI:15379"/>
        <dbReference type="ChEBI" id="CHEBI:16240"/>
        <dbReference type="ChEBI" id="CHEBI:18421"/>
        <dbReference type="EC" id="1.15.1.1"/>
    </reaction>
</comment>
<keyword evidence="4" id="KW-0964">Secreted</keyword>
<evidence type="ECO:0000256" key="14">
    <source>
        <dbReference type="ARBA" id="ARBA00060347"/>
    </source>
</evidence>
<keyword evidence="8" id="KW-0049">Antioxidant</keyword>
<dbReference type="AlphaFoldDB" id="A0A151PAP3"/>
<dbReference type="Pfam" id="PF00080">
    <property type="entry name" value="Sod_Cu"/>
    <property type="match status" value="1"/>
</dbReference>
<reference evidence="18 19" key="1">
    <citation type="journal article" date="2012" name="Genome Biol.">
        <title>Sequencing three crocodilian genomes to illuminate the evolution of archosaurs and amniotes.</title>
        <authorList>
            <person name="St John J.A."/>
            <person name="Braun E.L."/>
            <person name="Isberg S.R."/>
            <person name="Miles L.G."/>
            <person name="Chong A.Y."/>
            <person name="Gongora J."/>
            <person name="Dalzell P."/>
            <person name="Moran C."/>
            <person name="Bed'hom B."/>
            <person name="Abzhanov A."/>
            <person name="Burgess S.C."/>
            <person name="Cooksey A.M."/>
            <person name="Castoe T.A."/>
            <person name="Crawford N.G."/>
            <person name="Densmore L.D."/>
            <person name="Drew J.C."/>
            <person name="Edwards S.V."/>
            <person name="Faircloth B.C."/>
            <person name="Fujita M.K."/>
            <person name="Greenwold M.J."/>
            <person name="Hoffmann F.G."/>
            <person name="Howard J.M."/>
            <person name="Iguchi T."/>
            <person name="Janes D.E."/>
            <person name="Khan S.Y."/>
            <person name="Kohno S."/>
            <person name="de Koning A.J."/>
            <person name="Lance S.L."/>
            <person name="McCarthy F.M."/>
            <person name="McCormack J.E."/>
            <person name="Merchant M.E."/>
            <person name="Peterson D.G."/>
            <person name="Pollock D.D."/>
            <person name="Pourmand N."/>
            <person name="Raney B.J."/>
            <person name="Roessler K.A."/>
            <person name="Sanford J.R."/>
            <person name="Sawyer R.H."/>
            <person name="Schmidt C.J."/>
            <person name="Triplett E.W."/>
            <person name="Tuberville T.D."/>
            <person name="Venegas-Anaya M."/>
            <person name="Howard J.T."/>
            <person name="Jarvis E.D."/>
            <person name="Guillette L.J.Jr."/>
            <person name="Glenn T.C."/>
            <person name="Green R.E."/>
            <person name="Ray D.A."/>
        </authorList>
    </citation>
    <scope>NUCLEOTIDE SEQUENCE [LARGE SCALE GENOMIC DNA]</scope>
    <source>
        <strain evidence="18">KSC_2009_1</strain>
    </source>
</reference>
<evidence type="ECO:0000256" key="3">
    <source>
        <dbReference type="ARBA" id="ARBA00010457"/>
    </source>
</evidence>
<dbReference type="PANTHER" id="PTHR10003">
    <property type="entry name" value="SUPEROXIDE DISMUTASE CU-ZN -RELATED"/>
    <property type="match status" value="1"/>
</dbReference>
<evidence type="ECO:0000313" key="19">
    <source>
        <dbReference type="Proteomes" id="UP000050525"/>
    </source>
</evidence>
<dbReference type="CTD" id="6649"/>
<dbReference type="InterPro" id="IPR036423">
    <property type="entry name" value="SOD-like_Cu/Zn_dom_sf"/>
</dbReference>
<dbReference type="PROSITE" id="PS00332">
    <property type="entry name" value="SOD_CU_ZN_2"/>
    <property type="match status" value="1"/>
</dbReference>
<dbReference type="GO" id="GO:0005576">
    <property type="term" value="C:extracellular region"/>
    <property type="evidence" value="ECO:0007669"/>
    <property type="project" value="UniProtKB-SubCell"/>
</dbReference>
<evidence type="ECO:0000256" key="7">
    <source>
        <dbReference type="ARBA" id="ARBA00022833"/>
    </source>
</evidence>
<dbReference type="EC" id="1.15.1.1" evidence="15"/>
<feature type="signal peptide" evidence="16">
    <location>
        <begin position="1"/>
        <end position="22"/>
    </location>
</feature>
<evidence type="ECO:0000256" key="12">
    <source>
        <dbReference type="ARBA" id="ARBA00023157"/>
    </source>
</evidence>
<gene>
    <name evidence="18" type="primary">SOD3</name>
    <name evidence="18" type="ORF">Y1Q_0021465</name>
</gene>
<evidence type="ECO:0000256" key="9">
    <source>
        <dbReference type="ARBA" id="ARBA00023002"/>
    </source>
</evidence>
<dbReference type="Gene3D" id="2.60.40.200">
    <property type="entry name" value="Superoxide dismutase, copper/zinc binding domain"/>
    <property type="match status" value="1"/>
</dbReference>
<comment type="subcellular location">
    <subcellularLocation>
        <location evidence="2">Golgi apparatus</location>
        <location evidence="2">trans-Golgi network</location>
    </subcellularLocation>
    <subcellularLocation>
        <location evidence="1">Secreted</location>
        <location evidence="1">Extracellular space</location>
    </subcellularLocation>
</comment>
<evidence type="ECO:0000256" key="16">
    <source>
        <dbReference type="SAM" id="SignalP"/>
    </source>
</evidence>
<dbReference type="PROSITE" id="PS00087">
    <property type="entry name" value="SOD_CU_ZN_1"/>
    <property type="match status" value="1"/>
</dbReference>
<dbReference type="FunFam" id="2.60.40.200:FF:000008">
    <property type="entry name" value="Superoxide dismutase [Cu-Zn]"/>
    <property type="match status" value="1"/>
</dbReference>
<proteinExistence type="inferred from homology"/>
<evidence type="ECO:0000256" key="10">
    <source>
        <dbReference type="ARBA" id="ARBA00023008"/>
    </source>
</evidence>
<evidence type="ECO:0000256" key="1">
    <source>
        <dbReference type="ARBA" id="ARBA00004239"/>
    </source>
</evidence>
<dbReference type="SUPFAM" id="SSF49329">
    <property type="entry name" value="Cu,Zn superoxide dismutase-like"/>
    <property type="match status" value="1"/>
</dbReference>
<sequence>MFLSLCLVSVGLFLSLPGVVSGELEPVPETEGLFQELRKKVNDLWQNLLYPQFIRDSDWTAYATCEMKPSSKLDADKPQVTGQILFKQSYPIGKLEAFFDLDGFPSENNQLGRAIHIHKFGDLSDGCNTTGGHYNPFNVNHPHHPGDFGNFYSKEGKIRKYKSNLSATLFGPYTIMGRSVVIHEQEDDMGKGNNKASLENGNAGRRLACCVIGICDKNMWENKFSKFVERKKRGSQNEHRSRPN</sequence>
<evidence type="ECO:0000256" key="13">
    <source>
        <dbReference type="ARBA" id="ARBA00023180"/>
    </source>
</evidence>
<evidence type="ECO:0000313" key="18">
    <source>
        <dbReference type="EMBL" id="KYO45825.1"/>
    </source>
</evidence>
<dbReference type="RefSeq" id="XP_006260489.1">
    <property type="nucleotide sequence ID" value="XM_006260427.4"/>
</dbReference>
<evidence type="ECO:0000256" key="4">
    <source>
        <dbReference type="ARBA" id="ARBA00022525"/>
    </source>
</evidence>
<evidence type="ECO:0000256" key="15">
    <source>
        <dbReference type="RuleBase" id="RU000393"/>
    </source>
</evidence>
<dbReference type="InterPro" id="IPR024134">
    <property type="entry name" value="SOD_Cu/Zn_/chaperone"/>
</dbReference>
<dbReference type="InterPro" id="IPR001424">
    <property type="entry name" value="SOD_Cu_Zn_dom"/>
</dbReference>
<keyword evidence="10 15" id="KW-0186">Copper</keyword>
<comment type="cofactor">
    <cofactor evidence="15">
        <name>Zn(2+)</name>
        <dbReference type="ChEBI" id="CHEBI:29105"/>
    </cofactor>
    <text evidence="15">Binds 1 zinc ion per subunit.</text>
</comment>
<comment type="caution">
    <text evidence="18">The sequence shown here is derived from an EMBL/GenBank/DDBJ whole genome shotgun (WGS) entry which is preliminary data.</text>
</comment>
<feature type="domain" description="Superoxide dismutase copper/zinc binding" evidence="17">
    <location>
        <begin position="80"/>
        <end position="212"/>
    </location>
</feature>
<accession>A0A151PAP3</accession>
<dbReference type="eggNOG" id="KOG0441">
    <property type="taxonomic scope" value="Eukaryota"/>
</dbReference>
<keyword evidence="7 15" id="KW-0862">Zinc</keyword>
<dbReference type="PhylomeDB" id="A0A151PAP3"/>
<dbReference type="OrthoDB" id="666972at2759"/>
<keyword evidence="9 15" id="KW-0560">Oxidoreductase</keyword>
<evidence type="ECO:0000256" key="5">
    <source>
        <dbReference type="ARBA" id="ARBA00022723"/>
    </source>
</evidence>
<dbReference type="Proteomes" id="UP000050525">
    <property type="component" value="Unassembled WGS sequence"/>
</dbReference>
<comment type="function">
    <text evidence="15">Destroys radicals which are normally produced within the cells and which are toxic to biological systems.</text>
</comment>
<dbReference type="InterPro" id="IPR018152">
    <property type="entry name" value="SOD_Cu/Zn_BS"/>
</dbReference>
<dbReference type="GO" id="GO:0005507">
    <property type="term" value="F:copper ion binding"/>
    <property type="evidence" value="ECO:0007669"/>
    <property type="project" value="InterPro"/>
</dbReference>
<dbReference type="GO" id="GO:0004784">
    <property type="term" value="F:superoxide dismutase activity"/>
    <property type="evidence" value="ECO:0007669"/>
    <property type="project" value="UniProtKB-EC"/>
</dbReference>
<evidence type="ECO:0000256" key="6">
    <source>
        <dbReference type="ARBA" id="ARBA00022729"/>
    </source>
</evidence>
<dbReference type="KEGG" id="amj:102570692"/>
<evidence type="ECO:0000256" key="2">
    <source>
        <dbReference type="ARBA" id="ARBA00004601"/>
    </source>
</evidence>
<protein>
    <recommendedName>
        <fullName evidence="15">Superoxide dismutase [Cu-Zn]</fullName>
        <ecNumber evidence="15">1.15.1.1</ecNumber>
    </recommendedName>
</protein>
<evidence type="ECO:0000256" key="8">
    <source>
        <dbReference type="ARBA" id="ARBA00022862"/>
    </source>
</evidence>
<dbReference type="STRING" id="8496.A0A151PAP3"/>
<comment type="function">
    <text evidence="14">Protect the extracellular space from toxic effect of reactive oxygen intermediates by converting superoxide radicals into hydrogen peroxide and oxygen.</text>
</comment>
<organism evidence="18 19">
    <name type="scientific">Alligator mississippiensis</name>
    <name type="common">American alligator</name>
    <dbReference type="NCBI Taxonomy" id="8496"/>
    <lineage>
        <taxon>Eukaryota</taxon>
        <taxon>Metazoa</taxon>
        <taxon>Chordata</taxon>
        <taxon>Craniata</taxon>
        <taxon>Vertebrata</taxon>
        <taxon>Euteleostomi</taxon>
        <taxon>Archelosauria</taxon>
        <taxon>Archosauria</taxon>
        <taxon>Crocodylia</taxon>
        <taxon>Alligatoridae</taxon>
        <taxon>Alligatorinae</taxon>
        <taxon>Alligator</taxon>
    </lineage>
</organism>
<keyword evidence="13" id="KW-0325">Glycoprotein</keyword>
<keyword evidence="6 16" id="KW-0732">Signal</keyword>
<keyword evidence="5 15" id="KW-0479">Metal-binding</keyword>
<dbReference type="CDD" id="cd00305">
    <property type="entry name" value="Cu-Zn_Superoxide_Dismutase"/>
    <property type="match status" value="1"/>
</dbReference>
<evidence type="ECO:0000256" key="11">
    <source>
        <dbReference type="ARBA" id="ARBA00023034"/>
    </source>
</evidence>
<evidence type="ECO:0000259" key="17">
    <source>
        <dbReference type="Pfam" id="PF00080"/>
    </source>
</evidence>
<keyword evidence="11" id="KW-0333">Golgi apparatus</keyword>
<name>A0A151PAP3_ALLMI</name>
<comment type="similarity">
    <text evidence="3 15">Belongs to the Cu-Zn superoxide dismutase family.</text>
</comment>
<keyword evidence="19" id="KW-1185">Reference proteome</keyword>
<dbReference type="PRINTS" id="PR00068">
    <property type="entry name" value="CUZNDISMTASE"/>
</dbReference>
<comment type="cofactor">
    <cofactor evidence="15">
        <name>Cu cation</name>
        <dbReference type="ChEBI" id="CHEBI:23378"/>
    </cofactor>
    <text evidence="15">Binds 1 copper ion per subunit.</text>
</comment>
<feature type="chain" id="PRO_5007586842" description="Superoxide dismutase [Cu-Zn]" evidence="16">
    <location>
        <begin position="23"/>
        <end position="244"/>
    </location>
</feature>
<dbReference type="GeneID" id="102570692"/>
<dbReference type="GO" id="GO:0005794">
    <property type="term" value="C:Golgi apparatus"/>
    <property type="evidence" value="ECO:0007669"/>
    <property type="project" value="UniProtKB-SubCell"/>
</dbReference>
<dbReference type="EMBL" id="AKHW03000533">
    <property type="protein sequence ID" value="KYO45825.1"/>
    <property type="molecule type" value="Genomic_DNA"/>
</dbReference>